<evidence type="ECO:0000256" key="6">
    <source>
        <dbReference type="ARBA" id="ARBA00022833"/>
    </source>
</evidence>
<gene>
    <name evidence="12" type="ORF">BMR1_01G02835</name>
</gene>
<feature type="domain" description="OB" evidence="9">
    <location>
        <begin position="245"/>
        <end position="315"/>
    </location>
</feature>
<dbReference type="CDD" id="cd04475">
    <property type="entry name" value="RPA1_DBD_B"/>
    <property type="match status" value="1"/>
</dbReference>
<protein>
    <submittedName>
        <fullName evidence="12">Replication factor A1</fullName>
    </submittedName>
</protein>
<dbReference type="FunFam" id="2.40.50.140:FF:000041">
    <property type="entry name" value="Replication protein A subunit"/>
    <property type="match status" value="1"/>
</dbReference>
<dbReference type="PANTHER" id="PTHR47165:SF4">
    <property type="entry name" value="OS03G0429900 PROTEIN"/>
    <property type="match status" value="1"/>
</dbReference>
<dbReference type="KEGG" id="bmic:BMR1_01G02835"/>
<feature type="domain" description="Replication protein A OB" evidence="11">
    <location>
        <begin position="353"/>
        <end position="452"/>
    </location>
</feature>
<feature type="domain" description="Replication factor A C-terminal" evidence="10">
    <location>
        <begin position="510"/>
        <end position="650"/>
    </location>
</feature>
<dbReference type="Pfam" id="PF16900">
    <property type="entry name" value="REPA_OB_2"/>
    <property type="match status" value="1"/>
</dbReference>
<keyword evidence="6" id="KW-0862">Zinc</keyword>
<keyword evidence="13" id="KW-1185">Reference proteome</keyword>
<evidence type="ECO:0000259" key="10">
    <source>
        <dbReference type="Pfam" id="PF08646"/>
    </source>
</evidence>
<evidence type="ECO:0000256" key="2">
    <source>
        <dbReference type="ARBA" id="ARBA00005690"/>
    </source>
</evidence>
<dbReference type="CDD" id="cd04474">
    <property type="entry name" value="RPA1_DBD_A"/>
    <property type="match status" value="1"/>
</dbReference>
<dbReference type="Proteomes" id="UP000002899">
    <property type="component" value="Chromosome I"/>
</dbReference>
<comment type="subcellular location">
    <subcellularLocation>
        <location evidence="1">Nucleus</location>
    </subcellularLocation>
</comment>
<keyword evidence="5" id="KW-0863">Zinc-finger</keyword>
<reference evidence="12 13" key="2">
    <citation type="journal article" date="2013" name="PLoS ONE">
        <title>Whole genome mapping and re-organization of the nuclear and mitochondrial genomes of Babesia microti isolates.</title>
        <authorList>
            <person name="Cornillot E."/>
            <person name="Dassouli A."/>
            <person name="Garg A."/>
            <person name="Pachikara N."/>
            <person name="Randazzo S."/>
            <person name="Depoix D."/>
            <person name="Carcy B."/>
            <person name="Delbecq S."/>
            <person name="Frutos R."/>
            <person name="Silva J.C."/>
            <person name="Sutton R."/>
            <person name="Krause P.J."/>
            <person name="Mamoun C.B."/>
        </authorList>
    </citation>
    <scope>NUCLEOTIDE SEQUENCE [LARGE SCALE GENOMIC DNA]</scope>
    <source>
        <strain evidence="12 13">RI</strain>
    </source>
</reference>
<dbReference type="Pfam" id="PF08646">
    <property type="entry name" value="Rep_fac-A_C"/>
    <property type="match status" value="1"/>
</dbReference>
<sequence length="669" mass="75566">MVLPRNLTLGFFNTISERIKTDGEAFLGQTHHLDPPANLLCVSQSDLPQNRILLEVLDGSVPVQYKHVCVMLVHKTSAETFAFRGKVFSFDKYKLVATKIRYLIVVSNVSILDGDYSIIVDKVKEGLTFHPSLTIQQANEKSSVHTPIGKPESNIYQKPQNLPNDINQSHQQDQVNNQYIQRQNNETQNYLGDTFKNPSANVECDTGVCRQAKIPKNDTLGPIQRKNYGIYNNISELSLYTPKWTILARIMLKSDIRKFNTPRGESQLFSLDLCDSTSEIKATLFGDAVNKWFEFFEEGKVYSISKGQIRAANKKFNHLNHPCEIILDEHAIVQNVDDDNSIPSSVFSFTKLSNIDILDQGSLIDVIGVVCQHKNIQSLQKKSLGGVIEKRDIKIVDDSGSSIWVTLWHDKATSLTDSLLDTNPIIALKNAKITDWQMRKLDVQSSTKVVINPQHPQTDLLCKWWIENGKTTIFNSVSIGGLEEEVESIDYLTKQATQIGQDANSQSKTFNVRGVIEILKENIYSWPACPGCRKKMLQEQPESPIWRCTRCNMEGSPNHTYMLNFKIVDTTQTSIWASAMGNVGEEIMGGVKAEELLAIASSEFNGKNLSNYFEDARLTEHIFKVRVQMDSFLGEFRIKYRVVKVIPLEKVLDQEIADRLAKINALLSK</sequence>
<evidence type="ECO:0000256" key="3">
    <source>
        <dbReference type="ARBA" id="ARBA00022705"/>
    </source>
</evidence>
<evidence type="ECO:0000259" key="9">
    <source>
        <dbReference type="Pfam" id="PF01336"/>
    </source>
</evidence>
<evidence type="ECO:0000259" key="11">
    <source>
        <dbReference type="Pfam" id="PF16900"/>
    </source>
</evidence>
<dbReference type="InterPro" id="IPR031657">
    <property type="entry name" value="REPA_OB_2"/>
</dbReference>
<dbReference type="GO" id="GO:0005634">
    <property type="term" value="C:nucleus"/>
    <property type="evidence" value="ECO:0007669"/>
    <property type="project" value="UniProtKB-SubCell"/>
</dbReference>
<organism evidence="12 13">
    <name type="scientific">Babesia microti (strain RI)</name>
    <dbReference type="NCBI Taxonomy" id="1133968"/>
    <lineage>
        <taxon>Eukaryota</taxon>
        <taxon>Sar</taxon>
        <taxon>Alveolata</taxon>
        <taxon>Apicomplexa</taxon>
        <taxon>Aconoidasida</taxon>
        <taxon>Piroplasmida</taxon>
        <taxon>Babesiidae</taxon>
        <taxon>Babesia</taxon>
    </lineage>
</organism>
<dbReference type="InterPro" id="IPR013955">
    <property type="entry name" value="Rep_factor-A_C"/>
</dbReference>
<keyword evidence="4" id="KW-0479">Metal-binding</keyword>
<dbReference type="GO" id="GO:0006260">
    <property type="term" value="P:DNA replication"/>
    <property type="evidence" value="ECO:0007669"/>
    <property type="project" value="UniProtKB-KW"/>
</dbReference>
<dbReference type="GO" id="GO:0003677">
    <property type="term" value="F:DNA binding"/>
    <property type="evidence" value="ECO:0007669"/>
    <property type="project" value="UniProtKB-KW"/>
</dbReference>
<dbReference type="AlphaFoldDB" id="A0A1N6LX27"/>
<evidence type="ECO:0000256" key="1">
    <source>
        <dbReference type="ARBA" id="ARBA00004123"/>
    </source>
</evidence>
<dbReference type="GO" id="GO:0008270">
    <property type="term" value="F:zinc ion binding"/>
    <property type="evidence" value="ECO:0007669"/>
    <property type="project" value="UniProtKB-KW"/>
</dbReference>
<evidence type="ECO:0000256" key="5">
    <source>
        <dbReference type="ARBA" id="ARBA00022771"/>
    </source>
</evidence>
<reference evidence="12 13" key="3">
    <citation type="journal article" date="2016" name="Sci. Rep.">
        <title>Genome-wide diversity and gene expression profiling of Babesia microti isolates identify polymorphic genes that mediate host-pathogen interactions.</title>
        <authorList>
            <person name="Silva J.C."/>
            <person name="Cornillot E."/>
            <person name="McCracken C."/>
            <person name="Usmani-Brown S."/>
            <person name="Dwivedi A."/>
            <person name="Ifeonu O.O."/>
            <person name="Crabtree J."/>
            <person name="Gotia H.T."/>
            <person name="Virji A.Z."/>
            <person name="Reynes C."/>
            <person name="Colinge J."/>
            <person name="Kumar V."/>
            <person name="Lawres L."/>
            <person name="Pazzi J.E."/>
            <person name="Pablo J.V."/>
            <person name="Hung C."/>
            <person name="Brancato J."/>
            <person name="Kumari P."/>
            <person name="Orvis J."/>
            <person name="Tretina K."/>
            <person name="Chibucos M."/>
            <person name="Ott S."/>
            <person name="Sadzewicz L."/>
            <person name="Sengamalay N."/>
            <person name="Shetty A.C."/>
            <person name="Su Q."/>
            <person name="Tallon L."/>
            <person name="Fraser C.M."/>
            <person name="Frutos R."/>
            <person name="Molina D.M."/>
            <person name="Krause P.J."/>
            <person name="Ben Mamoun C."/>
        </authorList>
    </citation>
    <scope>NUCLEOTIDE SEQUENCE [LARGE SCALE GENOMIC DNA]</scope>
    <source>
        <strain evidence="12 13">RI</strain>
    </source>
</reference>
<dbReference type="CDD" id="cd04476">
    <property type="entry name" value="RPA1_DBD_C"/>
    <property type="match status" value="1"/>
</dbReference>
<proteinExistence type="inferred from homology"/>
<dbReference type="Pfam" id="PF01336">
    <property type="entry name" value="tRNA_anti-codon"/>
    <property type="match status" value="1"/>
</dbReference>
<name>A0A1N6LX27_BABMR</name>
<dbReference type="SUPFAM" id="SSF50249">
    <property type="entry name" value="Nucleic acid-binding proteins"/>
    <property type="match status" value="3"/>
</dbReference>
<dbReference type="EMBL" id="FO082871">
    <property type="protein sequence ID" value="SIO73423.1"/>
    <property type="molecule type" value="Genomic_DNA"/>
</dbReference>
<dbReference type="PANTHER" id="PTHR47165">
    <property type="entry name" value="OS03G0429900 PROTEIN"/>
    <property type="match status" value="1"/>
</dbReference>
<dbReference type="InterPro" id="IPR012340">
    <property type="entry name" value="NA-bd_OB-fold"/>
</dbReference>
<dbReference type="RefSeq" id="XP_021337522.1">
    <property type="nucleotide sequence ID" value="XM_021482933.1"/>
</dbReference>
<keyword evidence="7" id="KW-0238">DNA-binding</keyword>
<dbReference type="GeneID" id="24423639"/>
<keyword evidence="3" id="KW-0235">DNA replication</keyword>
<evidence type="ECO:0000313" key="12">
    <source>
        <dbReference type="EMBL" id="SIO73423.1"/>
    </source>
</evidence>
<evidence type="ECO:0000313" key="13">
    <source>
        <dbReference type="Proteomes" id="UP000002899"/>
    </source>
</evidence>
<dbReference type="InterPro" id="IPR004365">
    <property type="entry name" value="NA-bd_OB_tRNA"/>
</dbReference>
<keyword evidence="8" id="KW-0539">Nucleus</keyword>
<evidence type="ECO:0000256" key="8">
    <source>
        <dbReference type="ARBA" id="ARBA00023242"/>
    </source>
</evidence>
<dbReference type="Gene3D" id="2.40.50.140">
    <property type="entry name" value="Nucleic acid-binding proteins"/>
    <property type="match status" value="3"/>
</dbReference>
<accession>A0A1N6LX27</accession>
<dbReference type="FunFam" id="2.40.50.140:FF:000064">
    <property type="entry name" value="Replication protein A subunit"/>
    <property type="match status" value="1"/>
</dbReference>
<evidence type="ECO:0000256" key="4">
    <source>
        <dbReference type="ARBA" id="ARBA00022723"/>
    </source>
</evidence>
<dbReference type="OrthoDB" id="1751331at2759"/>
<dbReference type="InterPro" id="IPR047192">
    <property type="entry name" value="Euk_RPA1_DBD_C"/>
</dbReference>
<evidence type="ECO:0000256" key="7">
    <source>
        <dbReference type="ARBA" id="ARBA00023125"/>
    </source>
</evidence>
<reference evidence="12 13" key="1">
    <citation type="journal article" date="2012" name="Nucleic Acids Res.">
        <title>Sequencing of the smallest Apicomplexan genome from the human pathogen Babesia microti.</title>
        <authorList>
            <person name="Cornillot E."/>
            <person name="Hadj-Kaddour K."/>
            <person name="Dassouli A."/>
            <person name="Noel B."/>
            <person name="Ranwez V."/>
            <person name="Vacherie B."/>
            <person name="Augagneur Y."/>
            <person name="Bres V."/>
            <person name="Duclos A."/>
            <person name="Randazzo S."/>
            <person name="Carcy B."/>
            <person name="Debierre-Grockiego F."/>
            <person name="Delbecq S."/>
            <person name="Moubri-Menage K."/>
            <person name="Shams-Eldin H."/>
            <person name="Usmani-Brown S."/>
            <person name="Bringaud F."/>
            <person name="Wincker P."/>
            <person name="Vivares C.P."/>
            <person name="Schwarz R.T."/>
            <person name="Schetters T.P."/>
            <person name="Krause P.J."/>
            <person name="Gorenflot A."/>
            <person name="Berry V."/>
            <person name="Barbe V."/>
            <person name="Ben Mamoun C."/>
        </authorList>
    </citation>
    <scope>NUCLEOTIDE SEQUENCE [LARGE SCALE GENOMIC DNA]</scope>
    <source>
        <strain evidence="12 13">RI</strain>
    </source>
</reference>
<dbReference type="VEuPathDB" id="PiroplasmaDB:BMR1_01G02835"/>
<comment type="similarity">
    <text evidence="2">Belongs to the replication factor A protein 1 family.</text>
</comment>